<keyword evidence="3" id="KW-0645">Protease</keyword>
<name>K5W849_PHACS</name>
<dbReference type="FunFam" id="3.30.830.10:FF:000012">
    <property type="entry name" value="Protease 3"/>
    <property type="match status" value="1"/>
</dbReference>
<dbReference type="PANTHER" id="PTHR43690:SF18">
    <property type="entry name" value="INSULIN-DEGRADING ENZYME-RELATED"/>
    <property type="match status" value="1"/>
</dbReference>
<dbReference type="FunCoup" id="K5W849">
    <property type="interactions" value="434"/>
</dbReference>
<dbReference type="GO" id="GO:0046872">
    <property type="term" value="F:metal ion binding"/>
    <property type="evidence" value="ECO:0007669"/>
    <property type="project" value="UniProtKB-KW"/>
</dbReference>
<feature type="domain" description="Peptidase M16 C-terminal" evidence="11">
    <location>
        <begin position="267"/>
        <end position="437"/>
    </location>
</feature>
<evidence type="ECO:0000259" key="13">
    <source>
        <dbReference type="Pfam" id="PF22456"/>
    </source>
</evidence>
<organism evidence="14 15">
    <name type="scientific">Phanerochaete carnosa (strain HHB-10118-sp)</name>
    <name type="common">White-rot fungus</name>
    <name type="synonym">Peniophora carnosa</name>
    <dbReference type="NCBI Taxonomy" id="650164"/>
    <lineage>
        <taxon>Eukaryota</taxon>
        <taxon>Fungi</taxon>
        <taxon>Dikarya</taxon>
        <taxon>Basidiomycota</taxon>
        <taxon>Agaricomycotina</taxon>
        <taxon>Agaricomycetes</taxon>
        <taxon>Polyporales</taxon>
        <taxon>Phanerochaetaceae</taxon>
        <taxon>Phanerochaete</taxon>
    </lineage>
</organism>
<dbReference type="InParanoid" id="K5W849"/>
<evidence type="ECO:0000256" key="7">
    <source>
        <dbReference type="ARBA" id="ARBA00023049"/>
    </source>
</evidence>
<dbReference type="OrthoDB" id="952271at2759"/>
<dbReference type="RefSeq" id="XP_007395643.1">
    <property type="nucleotide sequence ID" value="XM_007395581.1"/>
</dbReference>
<evidence type="ECO:0008006" key="16">
    <source>
        <dbReference type="Google" id="ProtNLM"/>
    </source>
</evidence>
<evidence type="ECO:0000256" key="9">
    <source>
        <dbReference type="SAM" id="MobiDB-lite"/>
    </source>
</evidence>
<dbReference type="Pfam" id="PF22456">
    <property type="entry name" value="PqqF-like_C_4"/>
    <property type="match status" value="1"/>
</dbReference>
<dbReference type="KEGG" id="pco:PHACADRAFT_255847"/>
<dbReference type="Pfam" id="PF05193">
    <property type="entry name" value="Peptidase_M16_C"/>
    <property type="match status" value="1"/>
</dbReference>
<evidence type="ECO:0000256" key="5">
    <source>
        <dbReference type="ARBA" id="ARBA00022801"/>
    </source>
</evidence>
<evidence type="ECO:0000259" key="11">
    <source>
        <dbReference type="Pfam" id="PF05193"/>
    </source>
</evidence>
<feature type="compositionally biased region" description="Low complexity" evidence="9">
    <location>
        <begin position="227"/>
        <end position="250"/>
    </location>
</feature>
<dbReference type="Proteomes" id="UP000008370">
    <property type="component" value="Unassembled WGS sequence"/>
</dbReference>
<evidence type="ECO:0000259" key="12">
    <source>
        <dbReference type="Pfam" id="PF16187"/>
    </source>
</evidence>
<dbReference type="Pfam" id="PF16187">
    <property type="entry name" value="Peptidase_M16_M"/>
    <property type="match status" value="1"/>
</dbReference>
<dbReference type="InterPro" id="IPR011765">
    <property type="entry name" value="Pept_M16_N"/>
</dbReference>
<sequence length="1125" mass="127541">MAILQNEWEHVADSNTSPYFVYTKPICKSEQDDREYRIIKLENGLEAMLVHDAKADKAAASLDVSVGHLRDPDDMPGLAHFCEHLLFMGTELYPRENEYSEYLAKNNGHSNAYTATSNTNYFFNVSTGALSGALARFAAFFHCPLFAPSCTSRELNAVNSEHNKNHQSDIWRMFQLNKHLTKPGHCWSKFGSGNIDSLSKNARELKKKGILKSNPNSVSGSPASSLATTPAVSRSASPAPSTTSTTSTSSLELEGDGGPIGREIRRRLVEWWSQEYSANRMRLCVIGKEPLDELSVMVGQLFSPIRNQDVDALPLINDHPFGANETGTLVSAHTIMDIHAVEISFPLAYQAPLWRRQPASFISHFVGHEGLGSLHSYLKSKGWATALSCGPQPLARGFASFRVTVQLTKEGFEHYNEVILSVFRYLSMMRSSKFPAWYQQEMSQLRAIRFRFQEKRAPDDYAVWISDHMAWPVPRDQILSGPQLAEEWDQDGEPEIREILEGLRIERGRVLLMARKEEHERVRGSAEWNSEPIYGTPYYVERFDKEFVSKAESPNDIKEFHLPGPNEFIPTNLNVDKRPVDKPAERPTLVRSTPLSTLWHKKDDRFWVPRAQAILDIRTPVAYESARSSAMTRLYTELVTDSLTEYAYNADLAGLTYQFDSHNLGVYCTLSGYNDKLDVLAKVVFEKARNLVITPDRLHVVRSSVTRDWQNFFMGQPYRTSDYCGRYLMTEKQWLVHEKLAELPSVTVEELQAHINRVLANIRIHALVVGNMYKDEAIRLVETAEHSLRSSSISTPIDERGLIPPDGVNSVWTTSVPNPNEPNSALTYYVHLGSQLEPRTRVTAALLTQILSEPAFNILRTREQLGYIVSCGQWSSAGQSEVGMRIIVQSERAPAYLEERVDAFLNEMLTTLEVMSEEEFLEHKHGLEKNWTEDPKNLRDEAHRYWTPIDYGYLDFYRRQINVEELRSIKKDDILALFKSRVHHSSPTRAKVAVHLKAQKSRPKRMSEAALASFAEGLEDKSIVVDQVKWREELFAHGEPLQTEATAYWQRTLAEEESLSPESAKNLLGSLATYAEAAPAVSDYEGSLREGTEEVEDPKAYRSRSRLTDPPKPVVEWGDLPHPKL</sequence>
<dbReference type="GeneID" id="18916404"/>
<feature type="compositionally biased region" description="Basic and acidic residues" evidence="9">
    <location>
        <begin position="1086"/>
        <end position="1100"/>
    </location>
</feature>
<protein>
    <recommendedName>
        <fullName evidence="16">Insulin-degrading enzyme</fullName>
    </recommendedName>
</protein>
<accession>K5W849</accession>
<keyword evidence="7" id="KW-0482">Metalloprotease</keyword>
<dbReference type="Gene3D" id="3.30.830.10">
    <property type="entry name" value="Metalloenzyme, LuxS/M16 peptidase-like"/>
    <property type="match status" value="4"/>
</dbReference>
<dbReference type="STRING" id="650164.K5W849"/>
<feature type="domain" description="Coenzyme PQQ synthesis protein F-like C-terminal lobe" evidence="13">
    <location>
        <begin position="846"/>
        <end position="946"/>
    </location>
</feature>
<evidence type="ECO:0000256" key="1">
    <source>
        <dbReference type="ARBA" id="ARBA00001947"/>
    </source>
</evidence>
<dbReference type="Pfam" id="PF00675">
    <property type="entry name" value="Peptidase_M16"/>
    <property type="match status" value="1"/>
</dbReference>
<keyword evidence="6" id="KW-0862">Zinc</keyword>
<evidence type="ECO:0000256" key="6">
    <source>
        <dbReference type="ARBA" id="ARBA00022833"/>
    </source>
</evidence>
<dbReference type="GO" id="GO:0005829">
    <property type="term" value="C:cytosol"/>
    <property type="evidence" value="ECO:0007669"/>
    <property type="project" value="TreeGrafter"/>
</dbReference>
<dbReference type="HOGENOM" id="CLU_004639_1_2_1"/>
<keyword evidence="4" id="KW-0479">Metal-binding</keyword>
<dbReference type="InterPro" id="IPR050626">
    <property type="entry name" value="Peptidase_M16"/>
</dbReference>
<reference evidence="14 15" key="1">
    <citation type="journal article" date="2012" name="BMC Genomics">
        <title>Comparative genomics of the white-rot fungi, Phanerochaete carnosa and P. chrysosporium, to elucidate the genetic basis of the distinct wood types they colonize.</title>
        <authorList>
            <person name="Suzuki H."/>
            <person name="MacDonald J."/>
            <person name="Syed K."/>
            <person name="Salamov A."/>
            <person name="Hori C."/>
            <person name="Aerts A."/>
            <person name="Henrissat B."/>
            <person name="Wiebenga A."/>
            <person name="vanKuyk P.A."/>
            <person name="Barry K."/>
            <person name="Lindquist E."/>
            <person name="LaButti K."/>
            <person name="Lapidus A."/>
            <person name="Lucas S."/>
            <person name="Coutinho P."/>
            <person name="Gong Y."/>
            <person name="Samejima M."/>
            <person name="Mahadevan R."/>
            <person name="Abou-Zaid M."/>
            <person name="de Vries R.P."/>
            <person name="Igarashi K."/>
            <person name="Yadav J.S."/>
            <person name="Grigoriev I.V."/>
            <person name="Master E.R."/>
        </authorList>
    </citation>
    <scope>NUCLEOTIDE SEQUENCE [LARGE SCALE GENOMIC DNA]</scope>
    <source>
        <strain evidence="14 15">HHB-10118-sp</strain>
    </source>
</reference>
<dbReference type="SUPFAM" id="SSF63411">
    <property type="entry name" value="LuxS/MPP-like metallohydrolase"/>
    <property type="match status" value="4"/>
</dbReference>
<dbReference type="EMBL" id="JH930472">
    <property type="protein sequence ID" value="EKM55315.1"/>
    <property type="molecule type" value="Genomic_DNA"/>
</dbReference>
<evidence type="ECO:0000256" key="3">
    <source>
        <dbReference type="ARBA" id="ARBA00022670"/>
    </source>
</evidence>
<feature type="region of interest" description="Disordered" evidence="9">
    <location>
        <begin position="1083"/>
        <end position="1125"/>
    </location>
</feature>
<feature type="domain" description="Peptidase M16 N-terminal" evidence="10">
    <location>
        <begin position="49"/>
        <end position="184"/>
    </location>
</feature>
<dbReference type="PANTHER" id="PTHR43690">
    <property type="entry name" value="NARDILYSIN"/>
    <property type="match status" value="1"/>
</dbReference>
<dbReference type="GO" id="GO:0043171">
    <property type="term" value="P:peptide catabolic process"/>
    <property type="evidence" value="ECO:0007669"/>
    <property type="project" value="TreeGrafter"/>
</dbReference>
<comment type="cofactor">
    <cofactor evidence="1">
        <name>Zn(2+)</name>
        <dbReference type="ChEBI" id="CHEBI:29105"/>
    </cofactor>
</comment>
<evidence type="ECO:0000256" key="8">
    <source>
        <dbReference type="RuleBase" id="RU004447"/>
    </source>
</evidence>
<feature type="compositionally biased region" description="Polar residues" evidence="9">
    <location>
        <begin position="213"/>
        <end position="226"/>
    </location>
</feature>
<evidence type="ECO:0000313" key="15">
    <source>
        <dbReference type="Proteomes" id="UP000008370"/>
    </source>
</evidence>
<keyword evidence="15" id="KW-1185">Reference proteome</keyword>
<keyword evidence="5" id="KW-0378">Hydrolase</keyword>
<dbReference type="GO" id="GO:0005739">
    <property type="term" value="C:mitochondrion"/>
    <property type="evidence" value="ECO:0007669"/>
    <property type="project" value="TreeGrafter"/>
</dbReference>
<dbReference type="GO" id="GO:0051603">
    <property type="term" value="P:proteolysis involved in protein catabolic process"/>
    <property type="evidence" value="ECO:0007669"/>
    <property type="project" value="TreeGrafter"/>
</dbReference>
<dbReference type="FunFam" id="3.30.830.10:FF:000003">
    <property type="entry name" value="Insulin-degrading enzyme"/>
    <property type="match status" value="1"/>
</dbReference>
<dbReference type="InterPro" id="IPR001431">
    <property type="entry name" value="Pept_M16_Zn_BS"/>
</dbReference>
<dbReference type="InterPro" id="IPR007863">
    <property type="entry name" value="Peptidase_M16_C"/>
</dbReference>
<dbReference type="InterPro" id="IPR054734">
    <property type="entry name" value="PqqF-like_C_4"/>
</dbReference>
<dbReference type="GO" id="GO:0004222">
    <property type="term" value="F:metalloendopeptidase activity"/>
    <property type="evidence" value="ECO:0007669"/>
    <property type="project" value="InterPro"/>
</dbReference>
<proteinExistence type="inferred from homology"/>
<evidence type="ECO:0000256" key="2">
    <source>
        <dbReference type="ARBA" id="ARBA00007261"/>
    </source>
</evidence>
<dbReference type="FunFam" id="3.30.830.10:FF:000005">
    <property type="entry name" value="nardilysin isoform X1"/>
    <property type="match status" value="1"/>
</dbReference>
<comment type="similarity">
    <text evidence="2 8">Belongs to the peptidase M16 family.</text>
</comment>
<gene>
    <name evidence="14" type="ORF">PHACADRAFT_255847</name>
</gene>
<evidence type="ECO:0000259" key="10">
    <source>
        <dbReference type="Pfam" id="PF00675"/>
    </source>
</evidence>
<evidence type="ECO:0000256" key="4">
    <source>
        <dbReference type="ARBA" id="ARBA00022723"/>
    </source>
</evidence>
<evidence type="ECO:0000313" key="14">
    <source>
        <dbReference type="EMBL" id="EKM55315.1"/>
    </source>
</evidence>
<feature type="domain" description="Peptidase M16 middle/third" evidence="12">
    <location>
        <begin position="450"/>
        <end position="742"/>
    </location>
</feature>
<feature type="region of interest" description="Disordered" evidence="9">
    <location>
        <begin position="209"/>
        <end position="258"/>
    </location>
</feature>
<dbReference type="AlphaFoldDB" id="K5W849"/>
<dbReference type="MEROPS" id="M16.008"/>
<dbReference type="PROSITE" id="PS00143">
    <property type="entry name" value="INSULINASE"/>
    <property type="match status" value="1"/>
</dbReference>
<dbReference type="InterPro" id="IPR032632">
    <property type="entry name" value="Peptidase_M16_M"/>
</dbReference>
<dbReference type="InterPro" id="IPR011249">
    <property type="entry name" value="Metalloenz_LuxS/M16"/>
</dbReference>